<dbReference type="InterPro" id="IPR006575">
    <property type="entry name" value="RWD_dom"/>
</dbReference>
<evidence type="ECO:0000259" key="11">
    <source>
        <dbReference type="PROSITE" id="PS50908"/>
    </source>
</evidence>
<dbReference type="InterPro" id="IPR049567">
    <property type="entry name" value="WDR59-like"/>
</dbReference>
<dbReference type="InterPro" id="IPR015943">
    <property type="entry name" value="WD40/YVTN_repeat-like_dom_sf"/>
</dbReference>
<evidence type="ECO:0000259" key="10">
    <source>
        <dbReference type="PROSITE" id="PS50089"/>
    </source>
</evidence>
<keyword evidence="3" id="KW-0677">Repeat</keyword>
<dbReference type="Gene3D" id="2.130.10.10">
    <property type="entry name" value="YVTN repeat-like/Quinoprotein amine dehydrogenase"/>
    <property type="match status" value="2"/>
</dbReference>
<dbReference type="GO" id="GO:0035859">
    <property type="term" value="C:Seh1-associated complex"/>
    <property type="evidence" value="ECO:0000318"/>
    <property type="project" value="GO_Central"/>
</dbReference>
<evidence type="ECO:0000313" key="12">
    <source>
        <dbReference type="Ensembl" id="ENSCINP00000018134.3"/>
    </source>
</evidence>
<dbReference type="Gene3D" id="3.30.40.10">
    <property type="entry name" value="Zinc/RING finger domain, C3HC4 (zinc finger)"/>
    <property type="match status" value="1"/>
</dbReference>
<evidence type="ECO:0000256" key="6">
    <source>
        <dbReference type="ARBA" id="ARBA00038452"/>
    </source>
</evidence>
<dbReference type="Ensembl" id="ENSCINT00000018134.3">
    <property type="protein sequence ID" value="ENSCINP00000018134.3"/>
    <property type="gene ID" value="ENSCING00000008920.3"/>
</dbReference>
<dbReference type="Pfam" id="PF00400">
    <property type="entry name" value="WD40"/>
    <property type="match status" value="3"/>
</dbReference>
<dbReference type="OMA" id="HRRETCL"/>
<dbReference type="PANTHER" id="PTHR46170:SF1">
    <property type="entry name" value="GATOR COMPLEX PROTEIN WDR59"/>
    <property type="match status" value="1"/>
</dbReference>
<feature type="repeat" description="WD" evidence="8">
    <location>
        <begin position="186"/>
        <end position="228"/>
    </location>
</feature>
<dbReference type="GO" id="GO:0008270">
    <property type="term" value="F:zinc ion binding"/>
    <property type="evidence" value="ECO:0007669"/>
    <property type="project" value="UniProtKB-KW"/>
</dbReference>
<dbReference type="SUPFAM" id="SSF50978">
    <property type="entry name" value="WD40 repeat-like"/>
    <property type="match status" value="1"/>
</dbReference>
<protein>
    <submittedName>
        <fullName evidence="12">Zinc finger protein LOC723798</fullName>
    </submittedName>
</protein>
<reference evidence="12" key="2">
    <citation type="journal article" date="2008" name="Genome Biol.">
        <title>Improved genome assembly and evidence-based global gene model set for the chordate Ciona intestinalis: new insight into intron and operon populations.</title>
        <authorList>
            <person name="Satou Y."/>
            <person name="Mineta K."/>
            <person name="Ogasawara M."/>
            <person name="Sasakura Y."/>
            <person name="Shoguchi E."/>
            <person name="Ueno K."/>
            <person name="Yamada L."/>
            <person name="Matsumoto J."/>
            <person name="Wasserscheid J."/>
            <person name="Dewar K."/>
            <person name="Wiley G.B."/>
            <person name="Macmil S.L."/>
            <person name="Roe B.A."/>
            <person name="Zeller R.W."/>
            <person name="Hastings K.E."/>
            <person name="Lemaire P."/>
            <person name="Lindquist E."/>
            <person name="Endo T."/>
            <person name="Hotta K."/>
            <person name="Inaba K."/>
        </authorList>
    </citation>
    <scope>NUCLEOTIDE SEQUENCE [LARGE SCALE GENOMIC DNA]</scope>
    <source>
        <strain evidence="12">wild type</strain>
    </source>
</reference>
<reference evidence="13" key="1">
    <citation type="journal article" date="2002" name="Science">
        <title>The draft genome of Ciona intestinalis: insights into chordate and vertebrate origins.</title>
        <authorList>
            <person name="Dehal P."/>
            <person name="Satou Y."/>
            <person name="Campbell R.K."/>
            <person name="Chapman J."/>
            <person name="Degnan B."/>
            <person name="De Tomaso A."/>
            <person name="Davidson B."/>
            <person name="Di Gregorio A."/>
            <person name="Gelpke M."/>
            <person name="Goodstein D.M."/>
            <person name="Harafuji N."/>
            <person name="Hastings K.E."/>
            <person name="Ho I."/>
            <person name="Hotta K."/>
            <person name="Huang W."/>
            <person name="Kawashima T."/>
            <person name="Lemaire P."/>
            <person name="Martinez D."/>
            <person name="Meinertzhagen I.A."/>
            <person name="Necula S."/>
            <person name="Nonaka M."/>
            <person name="Putnam N."/>
            <person name="Rash S."/>
            <person name="Saiga H."/>
            <person name="Satake M."/>
            <person name="Terry A."/>
            <person name="Yamada L."/>
            <person name="Wang H.G."/>
            <person name="Awazu S."/>
            <person name="Azumi K."/>
            <person name="Boore J."/>
            <person name="Branno M."/>
            <person name="Chin-Bow S."/>
            <person name="DeSantis R."/>
            <person name="Doyle S."/>
            <person name="Francino P."/>
            <person name="Keys D.N."/>
            <person name="Haga S."/>
            <person name="Hayashi H."/>
            <person name="Hino K."/>
            <person name="Imai K.S."/>
            <person name="Inaba K."/>
            <person name="Kano S."/>
            <person name="Kobayashi K."/>
            <person name="Kobayashi M."/>
            <person name="Lee B.I."/>
            <person name="Makabe K.W."/>
            <person name="Manohar C."/>
            <person name="Matassi G."/>
            <person name="Medina M."/>
            <person name="Mochizuki Y."/>
            <person name="Mount S."/>
            <person name="Morishita T."/>
            <person name="Miura S."/>
            <person name="Nakayama A."/>
            <person name="Nishizaka S."/>
            <person name="Nomoto H."/>
            <person name="Ohta F."/>
            <person name="Oishi K."/>
            <person name="Rigoutsos I."/>
            <person name="Sano M."/>
            <person name="Sasaki A."/>
            <person name="Sasakura Y."/>
            <person name="Shoguchi E."/>
            <person name="Shin-i T."/>
            <person name="Spagnuolo A."/>
            <person name="Stainier D."/>
            <person name="Suzuki M.M."/>
            <person name="Tassy O."/>
            <person name="Takatori N."/>
            <person name="Tokuoka M."/>
            <person name="Yagi K."/>
            <person name="Yoshizaki F."/>
            <person name="Wada S."/>
            <person name="Zhang C."/>
            <person name="Hyatt P.D."/>
            <person name="Larimer F."/>
            <person name="Detter C."/>
            <person name="Doggett N."/>
            <person name="Glavina T."/>
            <person name="Hawkins T."/>
            <person name="Richardson P."/>
            <person name="Lucas S."/>
            <person name="Kohara Y."/>
            <person name="Levine M."/>
            <person name="Satoh N."/>
            <person name="Rokhsar D.S."/>
        </authorList>
    </citation>
    <scope>NUCLEOTIDE SEQUENCE [LARGE SCALE GENOMIC DNA]</scope>
</reference>
<reference evidence="12" key="3">
    <citation type="submission" date="2025-08" db="UniProtKB">
        <authorList>
            <consortium name="Ensembl"/>
        </authorList>
    </citation>
    <scope>IDENTIFICATION</scope>
</reference>
<dbReference type="InterPro" id="IPR001841">
    <property type="entry name" value="Znf_RING"/>
</dbReference>
<evidence type="ECO:0000256" key="4">
    <source>
        <dbReference type="ARBA" id="ARBA00022771"/>
    </source>
</evidence>
<reference evidence="12" key="4">
    <citation type="submission" date="2025-09" db="UniProtKB">
        <authorList>
            <consortium name="Ensembl"/>
        </authorList>
    </citation>
    <scope>IDENTIFICATION</scope>
</reference>
<dbReference type="SMART" id="SM00320">
    <property type="entry name" value="WD40"/>
    <property type="match status" value="4"/>
</dbReference>
<dbReference type="SUPFAM" id="SSF57850">
    <property type="entry name" value="RING/U-box"/>
    <property type="match status" value="1"/>
</dbReference>
<feature type="region of interest" description="Disordered" evidence="9">
    <location>
        <begin position="344"/>
        <end position="384"/>
    </location>
</feature>
<dbReference type="Pfam" id="PF05773">
    <property type="entry name" value="RWD"/>
    <property type="match status" value="1"/>
</dbReference>
<feature type="repeat" description="WD" evidence="8">
    <location>
        <begin position="100"/>
        <end position="142"/>
    </location>
</feature>
<dbReference type="HOGENOM" id="CLU_009370_0_0_1"/>
<dbReference type="InParanoid" id="F6QAP0"/>
<organism evidence="12 13">
    <name type="scientific">Ciona intestinalis</name>
    <name type="common">Transparent sea squirt</name>
    <name type="synonym">Ascidia intestinalis</name>
    <dbReference type="NCBI Taxonomy" id="7719"/>
    <lineage>
        <taxon>Eukaryota</taxon>
        <taxon>Metazoa</taxon>
        <taxon>Chordata</taxon>
        <taxon>Tunicata</taxon>
        <taxon>Ascidiacea</taxon>
        <taxon>Phlebobranchia</taxon>
        <taxon>Cionidae</taxon>
        <taxon>Ciona</taxon>
    </lineage>
</organism>
<accession>F6QAP0</accession>
<dbReference type="STRING" id="7719.ENSCINP00000018134"/>
<evidence type="ECO:0000256" key="1">
    <source>
        <dbReference type="ARBA" id="ARBA00022574"/>
    </source>
</evidence>
<evidence type="ECO:0000256" key="9">
    <source>
        <dbReference type="SAM" id="MobiDB-lite"/>
    </source>
</evidence>
<dbReference type="FunCoup" id="F6QAP0">
    <property type="interactions" value="65"/>
</dbReference>
<dbReference type="GO" id="GO:0035591">
    <property type="term" value="F:signaling adaptor activity"/>
    <property type="evidence" value="ECO:0000318"/>
    <property type="project" value="GO_Central"/>
</dbReference>
<dbReference type="InterPro" id="IPR001680">
    <property type="entry name" value="WD40_rpt"/>
</dbReference>
<keyword evidence="5" id="KW-0862">Zinc</keyword>
<feature type="domain" description="RWD" evidence="11">
    <location>
        <begin position="404"/>
        <end position="505"/>
    </location>
</feature>
<dbReference type="PROSITE" id="PS50294">
    <property type="entry name" value="WD_REPEATS_REGION"/>
    <property type="match status" value="2"/>
</dbReference>
<keyword evidence="13" id="KW-1185">Reference proteome</keyword>
<name>F6QAP0_CIOIN</name>
<evidence type="ECO:0000256" key="5">
    <source>
        <dbReference type="ARBA" id="ARBA00022833"/>
    </source>
</evidence>
<feature type="domain" description="RING-type" evidence="10">
    <location>
        <begin position="948"/>
        <end position="988"/>
    </location>
</feature>
<dbReference type="SMART" id="SM00591">
    <property type="entry name" value="RWD"/>
    <property type="match status" value="1"/>
</dbReference>
<dbReference type="GeneTree" id="ENSGT00940000157600"/>
<dbReference type="EMBL" id="EAAA01001796">
    <property type="status" value="NOT_ANNOTATED_CDS"/>
    <property type="molecule type" value="Genomic_DNA"/>
</dbReference>
<keyword evidence="2" id="KW-0479">Metal-binding</keyword>
<keyword evidence="1 8" id="KW-0853">WD repeat</keyword>
<dbReference type="PROSITE" id="PS50082">
    <property type="entry name" value="WD_REPEATS_2"/>
    <property type="match status" value="2"/>
</dbReference>
<dbReference type="CDD" id="cd16488">
    <property type="entry name" value="mRING-H2-C3H3C2_Mio-like"/>
    <property type="match status" value="1"/>
</dbReference>
<dbReference type="AlphaFoldDB" id="F6QAP0"/>
<proteinExistence type="inferred from homology"/>
<dbReference type="PROSITE" id="PS50908">
    <property type="entry name" value="RWD"/>
    <property type="match status" value="1"/>
</dbReference>
<sequence>MEERNNAVLIASHPNIQPGSMSVDATHKLAMLASRRYLTLIDLTEPNRVIERVNLRNKWDVSHVLWNPTTANQKYFLTTYNQWTDLWQYEENSCKKLATLQGHMRSISDADWSFTEPNILATCSLDGYIYVWDMRETKRCKLCTSSVVGASQVKWNRLNPYCFASSHDGNIRIWDSRNCKIAVQHITAHLSKIYSLDWSRSEEHMLSSSSQDSNIRFWNTREEPRSPEETINVGKPVWKAKYTPFGNGILSTGIVNFRETPISLWSLEETSQPVITYTGHTDVVLHAHWRKCNEVQNDQNWQLVTWSKDQTLRLWPMTSADLLEKNYDESRLSSNPLVYNLPSTTLPNLDVEPTDPASSASGSSVQSKEEDLHDASGFTPPTMNMIKRTKTNSIDLTSSHNLEQEFKMLNSQLPNLRMKHLDIQGRKSLLSLRTTTHYTDIHIMFPDAYPNNEAPIFNIKQSNMEQHEILNVTSNLQETAQTYVKTGRNCLEPCMRQLIAQMSRMSYMSDCDAEELGINFPSPFPSRSRQYSLFNDLKNVPFPRTTGARFNQSGLLVVFMRPTYVKGYQSMNEKTPRSFMGLFHHRNSAPVLSVTGFPRHIPSSLSHMTPRLNPAPWPDLSVSSYYYKEKRPCRKSLKFLYNPSVGSSPKESSIPTTNDIKHTRMQQVAGMVSIVNVTSILPISKTLAMKYVIPHNSYAEACRVNMKNASSESMQDLVQLWSYLSVLPSPTRLPPTSDKFNEFSKPSFAEHPTGAKLLLRVFKHYEKLFDVQTLAMLACTFVPDTEEHTTKQASPRKQLKPSSSYSSFDVFDTGGHLHKSASETKFSDLPSFIKSIARSPPTSETFLKSSIGRSREESPVDDYRFVEQPLLDIAPSVHEHWMVNSRLLLPEVQARCNDYISRYADLLHSWKMDSKRAETCKYIRKIQAVPPDTKTTTHNKIKKQKKTCVICKLPLTKTAVQCIKCGHGSHQHHLKTWFESRSTCPICDCDCFDNIY</sequence>
<keyword evidence="4 7" id="KW-0863">Zinc-finger</keyword>
<dbReference type="GO" id="GO:0034198">
    <property type="term" value="P:cellular response to amino acid starvation"/>
    <property type="evidence" value="ECO:0000318"/>
    <property type="project" value="GO_Central"/>
</dbReference>
<evidence type="ECO:0000256" key="2">
    <source>
        <dbReference type="ARBA" id="ARBA00022723"/>
    </source>
</evidence>
<evidence type="ECO:0000256" key="7">
    <source>
        <dbReference type="PROSITE-ProRule" id="PRU00175"/>
    </source>
</evidence>
<dbReference type="InterPro" id="IPR013083">
    <property type="entry name" value="Znf_RING/FYVE/PHD"/>
</dbReference>
<comment type="similarity">
    <text evidence="6">Belongs to the WD repeat WDR59 family.</text>
</comment>
<dbReference type="Proteomes" id="UP000008144">
    <property type="component" value="Chromosome 3"/>
</dbReference>
<dbReference type="GO" id="GO:1904263">
    <property type="term" value="P:positive regulation of TORC1 signaling"/>
    <property type="evidence" value="ECO:0000318"/>
    <property type="project" value="GO_Central"/>
</dbReference>
<evidence type="ECO:0000256" key="8">
    <source>
        <dbReference type="PROSITE-ProRule" id="PRU00221"/>
    </source>
</evidence>
<evidence type="ECO:0000313" key="13">
    <source>
        <dbReference type="Proteomes" id="UP000008144"/>
    </source>
</evidence>
<gene>
    <name evidence="12" type="primary">ci-zf(ring)-3</name>
</gene>
<dbReference type="PANTHER" id="PTHR46170">
    <property type="entry name" value="GATOR COMPLEX PROTEIN WDR59"/>
    <property type="match status" value="1"/>
</dbReference>
<dbReference type="InterPro" id="IPR036322">
    <property type="entry name" value="WD40_repeat_dom_sf"/>
</dbReference>
<dbReference type="InterPro" id="IPR019775">
    <property type="entry name" value="WD40_repeat_CS"/>
</dbReference>
<dbReference type="PROSITE" id="PS00678">
    <property type="entry name" value="WD_REPEATS_1"/>
    <property type="match status" value="2"/>
</dbReference>
<dbReference type="GO" id="GO:0005774">
    <property type="term" value="C:vacuolar membrane"/>
    <property type="evidence" value="ECO:0000318"/>
    <property type="project" value="GO_Central"/>
</dbReference>
<evidence type="ECO:0000256" key="3">
    <source>
        <dbReference type="ARBA" id="ARBA00022737"/>
    </source>
</evidence>
<dbReference type="PROSITE" id="PS50089">
    <property type="entry name" value="ZF_RING_2"/>
    <property type="match status" value="1"/>
</dbReference>